<evidence type="ECO:0000256" key="10">
    <source>
        <dbReference type="ARBA" id="ARBA00023284"/>
    </source>
</evidence>
<accession>A0A1D1YWF3</accession>
<comment type="subcellular location">
    <subcellularLocation>
        <location evidence="2">Endoplasmic reticulum lumen</location>
    </subcellularLocation>
</comment>
<evidence type="ECO:0000259" key="15">
    <source>
        <dbReference type="PROSITE" id="PS51352"/>
    </source>
</evidence>
<dbReference type="GO" id="GO:0006457">
    <property type="term" value="P:protein folding"/>
    <property type="evidence" value="ECO:0007669"/>
    <property type="project" value="TreeGrafter"/>
</dbReference>
<evidence type="ECO:0000256" key="6">
    <source>
        <dbReference type="ARBA" id="ARBA00022737"/>
    </source>
</evidence>
<dbReference type="EC" id="5.3.4.1" evidence="4 13"/>
<feature type="region of interest" description="Disordered" evidence="14">
    <location>
        <begin position="495"/>
        <end position="516"/>
    </location>
</feature>
<comment type="catalytic activity">
    <reaction evidence="1 13">
        <text>Catalyzes the rearrangement of -S-S- bonds in proteins.</text>
        <dbReference type="EC" id="5.3.4.1"/>
    </reaction>
</comment>
<keyword evidence="6" id="KW-0677">Repeat</keyword>
<dbReference type="GO" id="GO:0034976">
    <property type="term" value="P:response to endoplasmic reticulum stress"/>
    <property type="evidence" value="ECO:0007669"/>
    <property type="project" value="TreeGrafter"/>
</dbReference>
<dbReference type="InterPro" id="IPR013766">
    <property type="entry name" value="Thioredoxin_domain"/>
</dbReference>
<dbReference type="CDD" id="cd02981">
    <property type="entry name" value="PDI_b_family"/>
    <property type="match status" value="1"/>
</dbReference>
<dbReference type="PROSITE" id="PS51352">
    <property type="entry name" value="THIOREDOXIN_2"/>
    <property type="match status" value="2"/>
</dbReference>
<evidence type="ECO:0000313" key="16">
    <source>
        <dbReference type="EMBL" id="JAT58962.1"/>
    </source>
</evidence>
<keyword evidence="5 13" id="KW-0732">Signal</keyword>
<dbReference type="InterPro" id="IPR036249">
    <property type="entry name" value="Thioredoxin-like_sf"/>
</dbReference>
<comment type="similarity">
    <text evidence="3 12">Belongs to the protein disulfide isomerase family.</text>
</comment>
<evidence type="ECO:0000256" key="14">
    <source>
        <dbReference type="SAM" id="MobiDB-lite"/>
    </source>
</evidence>
<sequence length="516" mass="57738">ERHSNMIRKIIILALAFLAFSLLVRARSELEEETVPAEEVLSDVLSLTAQNFGTIVDAEKLIMVEFFAPWCGHCKALAPEYEAAATALKKDDIKLAKVDCTAETKICQSYDVGGYPTIKIFRDGKVANDYSGPRKADAIIPYMQKQLQPAVAVVTPSNFTSFKESENVVIVGFFSATTQDEFNVYNTVADTLREDFRFGCAVNSKLASEEGLTTLPAVVVYKKFDEGKDVYTGPFNDKDLAKFIKVSSIRVMDEISPENYPLYVDSGIPIAFFFYDNDEQREKLKEQAEPVAKEFKGKISFVLINATSYGGHADNLNLQQKWPAFGISEPEKGDKFPYDQSKEITTDGISEFCTAYINGEIKPNIKSQPVPETNDDPVYVLVANNFEETVYDTAKDVLVEFYAPWCGHCKKLVPTYDKVGETYAPFKDKIVIAKIDATENDLPPRVPFKVGGFPTIKLFKAGEDKEIVDFQGNRSYESFIEFLDQHAVNKVTITKAEEEKPTTESPPAETEVHQEL</sequence>
<organism evidence="16">
    <name type="scientific">Anthurium amnicola</name>
    <dbReference type="NCBI Taxonomy" id="1678845"/>
    <lineage>
        <taxon>Eukaryota</taxon>
        <taxon>Viridiplantae</taxon>
        <taxon>Streptophyta</taxon>
        <taxon>Embryophyta</taxon>
        <taxon>Tracheophyta</taxon>
        <taxon>Spermatophyta</taxon>
        <taxon>Magnoliopsida</taxon>
        <taxon>Liliopsida</taxon>
        <taxon>Araceae</taxon>
        <taxon>Pothoideae</taxon>
        <taxon>Potheae</taxon>
        <taxon>Anthurium</taxon>
    </lineage>
</organism>
<dbReference type="CDD" id="cd02961">
    <property type="entry name" value="PDI_a_family"/>
    <property type="match status" value="1"/>
</dbReference>
<evidence type="ECO:0000256" key="5">
    <source>
        <dbReference type="ARBA" id="ARBA00022729"/>
    </source>
</evidence>
<dbReference type="Pfam" id="PF13848">
    <property type="entry name" value="Thioredoxin_6"/>
    <property type="match status" value="1"/>
</dbReference>
<dbReference type="NCBIfam" id="TIGR01126">
    <property type="entry name" value="pdi_dom"/>
    <property type="match status" value="2"/>
</dbReference>
<evidence type="ECO:0000256" key="3">
    <source>
        <dbReference type="ARBA" id="ARBA00006347"/>
    </source>
</evidence>
<feature type="disulfide bond" description="Redox-active" evidence="11">
    <location>
        <begin position="71"/>
        <end position="74"/>
    </location>
</feature>
<evidence type="ECO:0000256" key="4">
    <source>
        <dbReference type="ARBA" id="ARBA00012723"/>
    </source>
</evidence>
<dbReference type="PANTHER" id="PTHR18929">
    <property type="entry name" value="PROTEIN DISULFIDE ISOMERASE"/>
    <property type="match status" value="1"/>
</dbReference>
<dbReference type="FunFam" id="3.40.30.10:FF:000027">
    <property type="entry name" value="protein disulfide-isomerase A2"/>
    <property type="match status" value="1"/>
</dbReference>
<evidence type="ECO:0000256" key="2">
    <source>
        <dbReference type="ARBA" id="ARBA00004319"/>
    </source>
</evidence>
<evidence type="ECO:0000256" key="12">
    <source>
        <dbReference type="RuleBase" id="RU004208"/>
    </source>
</evidence>
<dbReference type="CDD" id="cd02982">
    <property type="entry name" value="PDI_b'_family"/>
    <property type="match status" value="1"/>
</dbReference>
<dbReference type="PANTHER" id="PTHR18929:SF132">
    <property type="entry name" value="PROTEIN DISULFIDE-ISOMERASE A3"/>
    <property type="match status" value="1"/>
</dbReference>
<evidence type="ECO:0000256" key="1">
    <source>
        <dbReference type="ARBA" id="ARBA00001182"/>
    </source>
</evidence>
<feature type="chain" id="PRO_5008811218" description="Protein disulfide-isomerase" evidence="13">
    <location>
        <begin position="27"/>
        <end position="516"/>
    </location>
</feature>
<feature type="disulfide bond" description="Redox-active" evidence="11">
    <location>
        <begin position="406"/>
        <end position="409"/>
    </location>
</feature>
<keyword evidence="9 13" id="KW-0413">Isomerase</keyword>
<keyword evidence="8 11" id="KW-1015">Disulfide bond</keyword>
<dbReference type="GO" id="GO:0003756">
    <property type="term" value="F:protein disulfide isomerase activity"/>
    <property type="evidence" value="ECO:0007669"/>
    <property type="project" value="UniProtKB-EC"/>
</dbReference>
<protein>
    <recommendedName>
        <fullName evidence="4 13">Protein disulfide-isomerase</fullName>
        <ecNumber evidence="4 13">5.3.4.1</ecNumber>
    </recommendedName>
</protein>
<dbReference type="SUPFAM" id="SSF52833">
    <property type="entry name" value="Thioredoxin-like"/>
    <property type="match status" value="4"/>
</dbReference>
<dbReference type="PRINTS" id="PR00421">
    <property type="entry name" value="THIOREDOXIN"/>
</dbReference>
<dbReference type="GO" id="GO:0005788">
    <property type="term" value="C:endoplasmic reticulum lumen"/>
    <property type="evidence" value="ECO:0007669"/>
    <property type="project" value="UniProtKB-SubCell"/>
</dbReference>
<dbReference type="FunFam" id="3.40.30.10:FF:000185">
    <property type="entry name" value="Protein disulfide-isomerase"/>
    <property type="match status" value="1"/>
</dbReference>
<dbReference type="AlphaFoldDB" id="A0A1D1YWF3"/>
<reference evidence="16" key="1">
    <citation type="submission" date="2015-07" db="EMBL/GenBank/DDBJ databases">
        <title>Transcriptome Assembly of Anthurium amnicola.</title>
        <authorList>
            <person name="Suzuki J."/>
        </authorList>
    </citation>
    <scope>NUCLEOTIDE SEQUENCE</scope>
</reference>
<dbReference type="InterPro" id="IPR005792">
    <property type="entry name" value="Prot_disulphide_isomerase"/>
</dbReference>
<feature type="non-terminal residue" evidence="16">
    <location>
        <position position="1"/>
    </location>
</feature>
<evidence type="ECO:0000256" key="11">
    <source>
        <dbReference type="PIRSR" id="PIRSR605792-51"/>
    </source>
</evidence>
<evidence type="ECO:0000256" key="7">
    <source>
        <dbReference type="ARBA" id="ARBA00022824"/>
    </source>
</evidence>
<dbReference type="InterPro" id="IPR017937">
    <property type="entry name" value="Thioredoxin_CS"/>
</dbReference>
<gene>
    <name evidence="16" type="primary">PDI_4</name>
    <name evidence="16" type="ORF">g.30344</name>
</gene>
<dbReference type="PROSITE" id="PS00194">
    <property type="entry name" value="THIOREDOXIN_1"/>
    <property type="match status" value="2"/>
</dbReference>
<dbReference type="CDD" id="cd02995">
    <property type="entry name" value="PDI_a_PDI_a'_C"/>
    <property type="match status" value="1"/>
</dbReference>
<keyword evidence="7" id="KW-0256">Endoplasmic reticulum</keyword>
<evidence type="ECO:0000256" key="13">
    <source>
        <dbReference type="RuleBase" id="RU361130"/>
    </source>
</evidence>
<evidence type="ECO:0000256" key="8">
    <source>
        <dbReference type="ARBA" id="ARBA00023157"/>
    </source>
</evidence>
<dbReference type="Pfam" id="PF00085">
    <property type="entry name" value="Thioredoxin"/>
    <property type="match status" value="2"/>
</dbReference>
<name>A0A1D1YWF3_9ARAE</name>
<proteinExistence type="inferred from homology"/>
<dbReference type="EMBL" id="GDJX01008974">
    <property type="protein sequence ID" value="JAT58962.1"/>
    <property type="molecule type" value="Transcribed_RNA"/>
</dbReference>
<dbReference type="FunFam" id="3.40.30.10:FF:000017">
    <property type="entry name" value="Protein disulfide-isomerase A4"/>
    <property type="match status" value="1"/>
</dbReference>
<feature type="domain" description="Thioredoxin" evidence="15">
    <location>
        <begin position="356"/>
        <end position="488"/>
    </location>
</feature>
<dbReference type="NCBIfam" id="TIGR01130">
    <property type="entry name" value="ER_PDI_fam"/>
    <property type="match status" value="1"/>
</dbReference>
<feature type="domain" description="Thioredoxin" evidence="15">
    <location>
        <begin position="21"/>
        <end position="148"/>
    </location>
</feature>
<dbReference type="InterPro" id="IPR005788">
    <property type="entry name" value="PDI_thioredoxin-like_dom"/>
</dbReference>
<dbReference type="Gene3D" id="3.40.30.10">
    <property type="entry name" value="Glutaredoxin"/>
    <property type="match status" value="4"/>
</dbReference>
<keyword evidence="10 11" id="KW-0676">Redox-active center</keyword>
<feature type="signal peptide" evidence="13">
    <location>
        <begin position="1"/>
        <end position="26"/>
    </location>
</feature>
<evidence type="ECO:0000256" key="9">
    <source>
        <dbReference type="ARBA" id="ARBA00023235"/>
    </source>
</evidence>